<reference evidence="1" key="1">
    <citation type="submission" date="2020-04" db="EMBL/GenBank/DDBJ databases">
        <authorList>
            <person name="Chiriac C."/>
            <person name="Salcher M."/>
            <person name="Ghai R."/>
            <person name="Kavagutti S V."/>
        </authorList>
    </citation>
    <scope>NUCLEOTIDE SEQUENCE</scope>
</reference>
<name>A0A6J5NXB5_9CAUD</name>
<dbReference type="EMBL" id="LR796695">
    <property type="protein sequence ID" value="CAB4159894.1"/>
    <property type="molecule type" value="Genomic_DNA"/>
</dbReference>
<organism evidence="1">
    <name type="scientific">uncultured Caudovirales phage</name>
    <dbReference type="NCBI Taxonomy" id="2100421"/>
    <lineage>
        <taxon>Viruses</taxon>
        <taxon>Duplodnaviria</taxon>
        <taxon>Heunggongvirae</taxon>
        <taxon>Uroviricota</taxon>
        <taxon>Caudoviricetes</taxon>
        <taxon>Peduoviridae</taxon>
        <taxon>Maltschvirus</taxon>
        <taxon>Maltschvirus maltsch</taxon>
    </lineage>
</organism>
<evidence type="ECO:0000313" key="1">
    <source>
        <dbReference type="EMBL" id="CAB4159894.1"/>
    </source>
</evidence>
<gene>
    <name evidence="1" type="ORF">UFOVP726_67</name>
</gene>
<sequence length="241" mass="25350">MDRDLLATIPAGVSAGLDDGGLPVWGLLGSVILATTATGTHGPGALVNDGLTPGLRYVPVLISRSDPAFILYPDGSFDGPVPSSAVYRLYEEGTGWAAPERTISIARPAAPPPPPPPPPDPGAYLTQPITGASWSYKQTATLWRLVATESWGGQTTHEIAGLFLCDYAEEERRMVSARGDEFTTKLLLYTSLPGIKQGDMVLIGASGVADPYAAGAQEVRAVATWADTFRPEGAPDFRIAT</sequence>
<proteinExistence type="predicted"/>
<accession>A0A6J5NXB5</accession>
<protein>
    <submittedName>
        <fullName evidence="1">Uncharacterized protein</fullName>
    </submittedName>
</protein>